<evidence type="ECO:0000313" key="2">
    <source>
        <dbReference type="EMBL" id="ABG49886.1"/>
    </source>
</evidence>
<dbReference type="Pfam" id="PF00078">
    <property type="entry name" value="RVT_1"/>
    <property type="match status" value="1"/>
</dbReference>
<protein>
    <submittedName>
        <fullName evidence="2">RNA-directed DNA polymerase</fullName>
        <ecNumber evidence="2">2.7.7.49</ecNumber>
    </submittedName>
</protein>
<dbReference type="PANTHER" id="PTHR34047">
    <property type="entry name" value="NUCLEAR INTRON MATURASE 1, MITOCHONDRIAL-RELATED"/>
    <property type="match status" value="1"/>
</dbReference>
<reference evidence="2" key="1">
    <citation type="submission" date="2006-06" db="EMBL/GenBank/DDBJ databases">
        <title>Complete sequence of Trichodesmium erythraeum IMS101.</title>
        <authorList>
            <consortium name="US DOE Joint Genome Institute"/>
            <person name="Copeland A."/>
            <person name="Lucas S."/>
            <person name="Lapidus A."/>
            <person name="Barry K."/>
            <person name="Detter J.C."/>
            <person name="Glavina del Rio T."/>
            <person name="Hammon N."/>
            <person name="Israni S."/>
            <person name="Dalin E."/>
            <person name="Tice H."/>
            <person name="Pitluck S."/>
            <person name="Kiss H."/>
            <person name="Munk A.C."/>
            <person name="Brettin T."/>
            <person name="Bruce D."/>
            <person name="Han C."/>
            <person name="Tapia R."/>
            <person name="Gilna P."/>
            <person name="Schmutz J."/>
            <person name="Larimer F."/>
            <person name="Land M."/>
            <person name="Hauser L."/>
            <person name="Kyrpides N."/>
            <person name="Kim E."/>
            <person name="Richardson P."/>
        </authorList>
    </citation>
    <scope>NUCLEOTIDE SEQUENCE [LARGE SCALE GENOMIC DNA]</scope>
    <source>
        <strain evidence="2">IMS101</strain>
    </source>
</reference>
<dbReference type="Pfam" id="PF08388">
    <property type="entry name" value="GIIM"/>
    <property type="match status" value="1"/>
</dbReference>
<dbReference type="RefSeq" id="WP_011610282.1">
    <property type="nucleotide sequence ID" value="NC_008312.1"/>
</dbReference>
<dbReference type="SUPFAM" id="SSF56672">
    <property type="entry name" value="DNA/RNA polymerases"/>
    <property type="match status" value="1"/>
</dbReference>
<dbReference type="InterPro" id="IPR051083">
    <property type="entry name" value="GrpII_Intron_Splice-Mob/Def"/>
</dbReference>
<dbReference type="CDD" id="cd01651">
    <property type="entry name" value="RT_G2_intron"/>
    <property type="match status" value="1"/>
</dbReference>
<dbReference type="SMART" id="SM00507">
    <property type="entry name" value="HNHc"/>
    <property type="match status" value="1"/>
</dbReference>
<dbReference type="AlphaFoldDB" id="Q119D8"/>
<sequence length="589" mass="68040">MEKAKTLKRRMDKPESFLSVAWDTDDIPDKICVNPNLKWRDIDWKKVEKNVFKLQKLIYRASSRGEIRKMRKYQKLLIKSHDALLLAVRNVTQDNQGKKTAGIDGIKNLPPMQRLHLVDLLKSRDLKASPTQKVSIPKTGRNQKRRLGIHSLYDLGLQTLVKLGMEPEWEAHFETNTYGFRPGRSTDDAIQAIYLSINDEPKYVLNADISKCMSEVNHHALLGKIDKSPYRQLVKQWLKSGVFDKSQFDPPLLELGTPQGEVISPLLANIALHGMEKCLQDFAETLPGNKRDNIQALSLVRYAGNFVILHKDIEVVMQAKAVVQEWLNNIGLELKPEKTRIAHTLEEYEGNQPGFDFLGFTVRQWKVKTSKQGFKTLIKPSKQSINTHYRKMAEVCDTHKSATVKVLITKLNPIIREWANYFSAVVSNDIFQKLDHLLLRRIWRWASRRHSNKSAAWVKEKYFPHREGTKSWVLKDEEYILNLHSDVSIIRHVKVKDNKSPYDGDWIYWSSRMVNSPGIRKEVSTLLKKQKGKCAFCGLSFRPTDTMEVYHVIPRSEKGNSTSKNKELLHRHCHDTKTALERETSQSED</sequence>
<dbReference type="EMBL" id="CP000393">
    <property type="protein sequence ID" value="ABG49886.1"/>
    <property type="molecule type" value="Genomic_DNA"/>
</dbReference>
<dbReference type="eggNOG" id="COG3344">
    <property type="taxonomic scope" value="Bacteria"/>
</dbReference>
<dbReference type="InterPro" id="IPR003615">
    <property type="entry name" value="HNH_nuc"/>
</dbReference>
<dbReference type="InterPro" id="IPR025960">
    <property type="entry name" value="RVT_N"/>
</dbReference>
<dbReference type="GO" id="GO:0004519">
    <property type="term" value="F:endonuclease activity"/>
    <property type="evidence" value="ECO:0007669"/>
    <property type="project" value="InterPro"/>
</dbReference>
<dbReference type="GO" id="GO:0003964">
    <property type="term" value="F:RNA-directed DNA polymerase activity"/>
    <property type="evidence" value="ECO:0007669"/>
    <property type="project" value="UniProtKB-KW"/>
</dbReference>
<dbReference type="CDD" id="cd00085">
    <property type="entry name" value="HNHc"/>
    <property type="match status" value="1"/>
</dbReference>
<dbReference type="InterPro" id="IPR002711">
    <property type="entry name" value="HNH"/>
</dbReference>
<dbReference type="KEGG" id="ter:Tery_0426"/>
<dbReference type="InterPro" id="IPR043502">
    <property type="entry name" value="DNA/RNA_pol_sf"/>
</dbReference>
<dbReference type="Pfam" id="PF01844">
    <property type="entry name" value="HNH"/>
    <property type="match status" value="1"/>
</dbReference>
<accession>Q119D8</accession>
<dbReference type="eggNOG" id="COG1403">
    <property type="taxonomic scope" value="Bacteria"/>
</dbReference>
<dbReference type="PANTHER" id="PTHR34047:SF10">
    <property type="entry name" value="GROUP II INTRON-ASSOCIATED OPEN READING FRAME"/>
    <property type="match status" value="1"/>
</dbReference>
<dbReference type="HOGENOM" id="CLU_013584_15_4_3"/>
<dbReference type="Pfam" id="PF13655">
    <property type="entry name" value="RVT_N"/>
    <property type="match status" value="1"/>
</dbReference>
<dbReference type="Gene3D" id="1.10.30.50">
    <property type="match status" value="1"/>
</dbReference>
<name>Q119D8_TRIEI</name>
<dbReference type="InterPro" id="IPR013597">
    <property type="entry name" value="Mat_intron_G2"/>
</dbReference>
<feature type="domain" description="Reverse transcriptase" evidence="1">
    <location>
        <begin position="117"/>
        <end position="362"/>
    </location>
</feature>
<dbReference type="PROSITE" id="PS50878">
    <property type="entry name" value="RT_POL"/>
    <property type="match status" value="1"/>
</dbReference>
<gene>
    <name evidence="2" type="ordered locus">Tery_0426</name>
</gene>
<dbReference type="STRING" id="203124.Tery_0426"/>
<proteinExistence type="predicted"/>
<keyword evidence="2" id="KW-0808">Transferase</keyword>
<dbReference type="GO" id="GO:0003676">
    <property type="term" value="F:nucleic acid binding"/>
    <property type="evidence" value="ECO:0007669"/>
    <property type="project" value="InterPro"/>
</dbReference>
<keyword evidence="2" id="KW-0695">RNA-directed DNA polymerase</keyword>
<dbReference type="EC" id="2.7.7.49" evidence="2"/>
<dbReference type="GO" id="GO:0008270">
    <property type="term" value="F:zinc ion binding"/>
    <property type="evidence" value="ECO:0007669"/>
    <property type="project" value="InterPro"/>
</dbReference>
<dbReference type="OrthoDB" id="416072at2"/>
<organism evidence="2">
    <name type="scientific">Trichodesmium erythraeum (strain IMS101)</name>
    <dbReference type="NCBI Taxonomy" id="203124"/>
    <lineage>
        <taxon>Bacteria</taxon>
        <taxon>Bacillati</taxon>
        <taxon>Cyanobacteriota</taxon>
        <taxon>Cyanophyceae</taxon>
        <taxon>Oscillatoriophycideae</taxon>
        <taxon>Oscillatoriales</taxon>
        <taxon>Microcoleaceae</taxon>
        <taxon>Trichodesmium</taxon>
    </lineage>
</organism>
<dbReference type="InterPro" id="IPR000477">
    <property type="entry name" value="RT_dom"/>
</dbReference>
<keyword evidence="2" id="KW-0548">Nucleotidyltransferase</keyword>
<evidence type="ECO:0000259" key="1">
    <source>
        <dbReference type="PROSITE" id="PS50878"/>
    </source>
</evidence>